<dbReference type="InterPro" id="IPR036995">
    <property type="entry name" value="MPG_sf"/>
</dbReference>
<dbReference type="KEGG" id="ahal:FTX54_004485"/>
<evidence type="ECO:0000313" key="7">
    <source>
        <dbReference type="Proteomes" id="UP000321816"/>
    </source>
</evidence>
<dbReference type="InterPro" id="IPR011034">
    <property type="entry name" value="Formyl_transferase-like_C_sf"/>
</dbReference>
<accession>A0A5C7FL75</accession>
<dbReference type="NCBIfam" id="NF002002">
    <property type="entry name" value="PRK00802.1-2"/>
    <property type="match status" value="1"/>
</dbReference>
<dbReference type="FunFam" id="3.10.300.10:FF:000001">
    <property type="entry name" value="Putative 3-methyladenine DNA glycosylase"/>
    <property type="match status" value="1"/>
</dbReference>
<dbReference type="InterPro" id="IPR003180">
    <property type="entry name" value="MPG"/>
</dbReference>
<proteinExistence type="inferred from homology"/>
<evidence type="ECO:0000256" key="4">
    <source>
        <dbReference type="ARBA" id="ARBA00023204"/>
    </source>
</evidence>
<dbReference type="RefSeq" id="WP_147803256.1">
    <property type="nucleotide sequence ID" value="NZ_CP144914.1"/>
</dbReference>
<keyword evidence="4 5" id="KW-0234">DNA repair</keyword>
<dbReference type="OrthoDB" id="9794313at2"/>
<dbReference type="SUPFAM" id="SSF50486">
    <property type="entry name" value="FMT C-terminal domain-like"/>
    <property type="match status" value="1"/>
</dbReference>
<dbReference type="EC" id="3.2.2.-" evidence="5"/>
<name>A0A5C7FL75_9BACI</name>
<keyword evidence="7" id="KW-1185">Reference proteome</keyword>
<dbReference type="CDD" id="cd00540">
    <property type="entry name" value="AAG"/>
    <property type="match status" value="1"/>
</dbReference>
<evidence type="ECO:0000256" key="1">
    <source>
        <dbReference type="ARBA" id="ARBA00009232"/>
    </source>
</evidence>
<reference evidence="6 7" key="1">
    <citation type="submission" date="2024-01" db="EMBL/GenBank/DDBJ databases">
        <title>Complete Genome Sequence of Alkalicoccus halolimnae BZ-SZ-XJ29T, a Moderately Halophilic Bacterium Isolated from a Salt Lake.</title>
        <authorList>
            <person name="Zhao B."/>
        </authorList>
    </citation>
    <scope>NUCLEOTIDE SEQUENCE [LARGE SCALE GENOMIC DNA]</scope>
    <source>
        <strain evidence="6 7">BZ-SZ-XJ29</strain>
    </source>
</reference>
<keyword evidence="3 5" id="KW-0378">Hydrolase</keyword>
<keyword evidence="2 5" id="KW-0227">DNA damage</keyword>
<dbReference type="PANTHER" id="PTHR10429:SF0">
    <property type="entry name" value="DNA-3-METHYLADENINE GLYCOSYLASE"/>
    <property type="match status" value="1"/>
</dbReference>
<evidence type="ECO:0000256" key="3">
    <source>
        <dbReference type="ARBA" id="ARBA00022801"/>
    </source>
</evidence>
<dbReference type="EMBL" id="CP144914">
    <property type="protein sequence ID" value="WWD80822.1"/>
    <property type="molecule type" value="Genomic_DNA"/>
</dbReference>
<evidence type="ECO:0000256" key="5">
    <source>
        <dbReference type="HAMAP-Rule" id="MF_00527"/>
    </source>
</evidence>
<dbReference type="GO" id="GO:0006284">
    <property type="term" value="P:base-excision repair"/>
    <property type="evidence" value="ECO:0007669"/>
    <property type="project" value="InterPro"/>
</dbReference>
<dbReference type="NCBIfam" id="TIGR00567">
    <property type="entry name" value="3mg"/>
    <property type="match status" value="1"/>
</dbReference>
<dbReference type="GO" id="GO:0003905">
    <property type="term" value="F:alkylbase DNA N-glycosylase activity"/>
    <property type="evidence" value="ECO:0007669"/>
    <property type="project" value="InterPro"/>
</dbReference>
<evidence type="ECO:0000313" key="6">
    <source>
        <dbReference type="EMBL" id="WWD80822.1"/>
    </source>
</evidence>
<dbReference type="Gene3D" id="3.10.300.10">
    <property type="entry name" value="Methylpurine-DNA glycosylase (MPG)"/>
    <property type="match status" value="1"/>
</dbReference>
<dbReference type="HAMAP" id="MF_00527">
    <property type="entry name" value="3MGH"/>
    <property type="match status" value="1"/>
</dbReference>
<dbReference type="AlphaFoldDB" id="A0A5C7FL75"/>
<dbReference type="Proteomes" id="UP000321816">
    <property type="component" value="Chromosome"/>
</dbReference>
<gene>
    <name evidence="6" type="ORF">FTX54_004485</name>
</gene>
<dbReference type="PANTHER" id="PTHR10429">
    <property type="entry name" value="DNA-3-METHYLADENINE GLYCOSYLASE"/>
    <property type="match status" value="1"/>
</dbReference>
<dbReference type="Pfam" id="PF02245">
    <property type="entry name" value="Pur_DNA_glyco"/>
    <property type="match status" value="1"/>
</dbReference>
<keyword evidence="6" id="KW-0326">Glycosidase</keyword>
<sequence>MKPLSKEFYEQKTLVLAESLLGKLLVKETNEGTTAGRIVETEAYRGPMDQAAHSFQNKRTKRTEVMFGPSGYAYTYVMHTHCLFNVVSAEEGFPEAVLVRAVEPYAGRELMFERRGKHHKESNLTSGPGKLTKAMGISMEDYGSSLNSGKLFIADGPKPQAVSTGPRVGIPNSGDAKAYPWRFWERSNRFVSK</sequence>
<organism evidence="6 7">
    <name type="scientific">Alkalicoccus halolimnae</name>
    <dbReference type="NCBI Taxonomy" id="1667239"/>
    <lineage>
        <taxon>Bacteria</taxon>
        <taxon>Bacillati</taxon>
        <taxon>Bacillota</taxon>
        <taxon>Bacilli</taxon>
        <taxon>Bacillales</taxon>
        <taxon>Bacillaceae</taxon>
        <taxon>Alkalicoccus</taxon>
    </lineage>
</organism>
<comment type="similarity">
    <text evidence="1 5">Belongs to the DNA glycosylase MPG family.</text>
</comment>
<protein>
    <recommendedName>
        <fullName evidence="5">Putative 3-methyladenine DNA glycosylase</fullName>
        <ecNumber evidence="5">3.2.2.-</ecNumber>
    </recommendedName>
</protein>
<dbReference type="GO" id="GO:0003677">
    <property type="term" value="F:DNA binding"/>
    <property type="evidence" value="ECO:0007669"/>
    <property type="project" value="InterPro"/>
</dbReference>
<evidence type="ECO:0000256" key="2">
    <source>
        <dbReference type="ARBA" id="ARBA00022763"/>
    </source>
</evidence>